<evidence type="ECO:0000256" key="8">
    <source>
        <dbReference type="ARBA" id="ARBA00022842"/>
    </source>
</evidence>
<dbReference type="SFLD" id="SFLDG01129">
    <property type="entry name" value="C1.5:_HAD__Beta-PGM__Phosphata"/>
    <property type="match status" value="1"/>
</dbReference>
<dbReference type="Gene3D" id="3.40.50.1000">
    <property type="entry name" value="HAD superfamily/HAD-like"/>
    <property type="match status" value="1"/>
</dbReference>
<dbReference type="HAMAP" id="MF_00495">
    <property type="entry name" value="GPH_hydrolase_bact"/>
    <property type="match status" value="1"/>
</dbReference>
<proteinExistence type="inferred from homology"/>
<feature type="binding site" evidence="10">
    <location>
        <position position="16"/>
    </location>
    <ligand>
        <name>Mg(2+)</name>
        <dbReference type="ChEBI" id="CHEBI:18420"/>
    </ligand>
</feature>
<evidence type="ECO:0000256" key="3">
    <source>
        <dbReference type="ARBA" id="ARBA00004818"/>
    </source>
</evidence>
<dbReference type="GO" id="GO:0005829">
    <property type="term" value="C:cytosol"/>
    <property type="evidence" value="ECO:0007669"/>
    <property type="project" value="TreeGrafter"/>
</dbReference>
<keyword evidence="8 10" id="KW-0460">Magnesium</keyword>
<dbReference type="PANTHER" id="PTHR43434:SF1">
    <property type="entry name" value="PHOSPHOGLYCOLATE PHOSPHATASE"/>
    <property type="match status" value="1"/>
</dbReference>
<comment type="catalytic activity">
    <reaction evidence="1 10">
        <text>2-phosphoglycolate + H2O = glycolate + phosphate</text>
        <dbReference type="Rhea" id="RHEA:14369"/>
        <dbReference type="ChEBI" id="CHEBI:15377"/>
        <dbReference type="ChEBI" id="CHEBI:29805"/>
        <dbReference type="ChEBI" id="CHEBI:43474"/>
        <dbReference type="ChEBI" id="CHEBI:58033"/>
        <dbReference type="EC" id="3.1.3.18"/>
    </reaction>
</comment>
<dbReference type="SFLD" id="SFLDG01135">
    <property type="entry name" value="C1.5.6:_HAD__Beta-PGM__Phospha"/>
    <property type="match status" value="1"/>
</dbReference>
<dbReference type="EC" id="3.1.3.18" evidence="5 10"/>
<protein>
    <recommendedName>
        <fullName evidence="5 10">Phosphoglycolate phosphatase</fullName>
        <shortName evidence="10">PGP</shortName>
        <shortName evidence="10">PGPase</shortName>
        <ecNumber evidence="5 10">3.1.3.18</ecNumber>
    </recommendedName>
</protein>
<comment type="cofactor">
    <cofactor evidence="2 10">
        <name>Mg(2+)</name>
        <dbReference type="ChEBI" id="CHEBI:18420"/>
    </cofactor>
</comment>
<dbReference type="NCBIfam" id="TIGR01449">
    <property type="entry name" value="PGP_bact"/>
    <property type="match status" value="1"/>
</dbReference>
<dbReference type="AlphaFoldDB" id="A0A0K6IPM3"/>
<dbReference type="GO" id="GO:0046295">
    <property type="term" value="P:glycolate biosynthetic process"/>
    <property type="evidence" value="ECO:0007669"/>
    <property type="project" value="UniProtKB-UniRule"/>
</dbReference>
<keyword evidence="6 10" id="KW-0479">Metal-binding</keyword>
<evidence type="ECO:0000313" key="12">
    <source>
        <dbReference type="Proteomes" id="UP000182108"/>
    </source>
</evidence>
<evidence type="ECO:0000256" key="6">
    <source>
        <dbReference type="ARBA" id="ARBA00022723"/>
    </source>
</evidence>
<evidence type="ECO:0000256" key="5">
    <source>
        <dbReference type="ARBA" id="ARBA00013078"/>
    </source>
</evidence>
<organism evidence="11 12">
    <name type="scientific">Tepidiphilus thermophilus</name>
    <dbReference type="NCBI Taxonomy" id="876478"/>
    <lineage>
        <taxon>Bacteria</taxon>
        <taxon>Pseudomonadati</taxon>
        <taxon>Pseudomonadota</taxon>
        <taxon>Hydrogenophilia</taxon>
        <taxon>Hydrogenophilales</taxon>
        <taxon>Hydrogenophilaceae</taxon>
        <taxon>Tepidiphilus</taxon>
    </lineage>
</organism>
<evidence type="ECO:0000256" key="1">
    <source>
        <dbReference type="ARBA" id="ARBA00000830"/>
    </source>
</evidence>
<dbReference type="PRINTS" id="PR00413">
    <property type="entry name" value="HADHALOGNASE"/>
</dbReference>
<sequence>MSAKPIAAEALLFDLDGTLVDTLPDLAEAAARTLSDLGLPVSSPQAIRGWVGDGIAELVRRFMAANGRTDPAEVAEATNRFKAHYAVVNGTASRPYEGVPETLAELSCRGLVMGCVTNKDWEFTLPLLEALDLAPFFDVVVAGDTLPVKKPDPAMVLHACEHLNRPAERALLVGDSAIDAQAGQGAGVAVALVTYGYGDPDALRRLPVAVFLDRFPELLNYLA</sequence>
<keyword evidence="9 10" id="KW-0119">Carbohydrate metabolism</keyword>
<feature type="active site" description="Nucleophile" evidence="10">
    <location>
        <position position="14"/>
    </location>
</feature>
<dbReference type="FunFam" id="3.40.50.1000:FF:000022">
    <property type="entry name" value="Phosphoglycolate phosphatase"/>
    <property type="match status" value="1"/>
</dbReference>
<dbReference type="EMBL" id="CYHH01000001">
    <property type="protein sequence ID" value="CUB05046.1"/>
    <property type="molecule type" value="Genomic_DNA"/>
</dbReference>
<dbReference type="Proteomes" id="UP000182108">
    <property type="component" value="Unassembled WGS sequence"/>
</dbReference>
<dbReference type="GO" id="GO:0008967">
    <property type="term" value="F:phosphoglycolate phosphatase activity"/>
    <property type="evidence" value="ECO:0007669"/>
    <property type="project" value="UniProtKB-UniRule"/>
</dbReference>
<dbReference type="SUPFAM" id="SSF56784">
    <property type="entry name" value="HAD-like"/>
    <property type="match status" value="1"/>
</dbReference>
<dbReference type="OrthoDB" id="9807630at2"/>
<dbReference type="InterPro" id="IPR023214">
    <property type="entry name" value="HAD_sf"/>
</dbReference>
<comment type="pathway">
    <text evidence="3 10">Organic acid metabolism; glycolate biosynthesis; glycolate from 2-phosphoglycolate: step 1/1.</text>
</comment>
<keyword evidence="12" id="KW-1185">Reference proteome</keyword>
<dbReference type="RefSeq" id="WP_055422573.1">
    <property type="nucleotide sequence ID" value="NZ_CYHH01000001.1"/>
</dbReference>
<dbReference type="InterPro" id="IPR050155">
    <property type="entry name" value="HAD-like_hydrolase_sf"/>
</dbReference>
<keyword evidence="7 10" id="KW-0378">Hydrolase</keyword>
<dbReference type="InterPro" id="IPR023198">
    <property type="entry name" value="PGP-like_dom2"/>
</dbReference>
<dbReference type="GO" id="GO:0006281">
    <property type="term" value="P:DNA repair"/>
    <property type="evidence" value="ECO:0007669"/>
    <property type="project" value="TreeGrafter"/>
</dbReference>
<name>A0A0K6IPM3_9PROT</name>
<accession>A0A0K6IPM3</accession>
<dbReference type="SFLD" id="SFLDS00003">
    <property type="entry name" value="Haloacid_Dehalogenase"/>
    <property type="match status" value="1"/>
</dbReference>
<dbReference type="NCBIfam" id="TIGR01509">
    <property type="entry name" value="HAD-SF-IA-v3"/>
    <property type="match status" value="1"/>
</dbReference>
<gene>
    <name evidence="11" type="ORF">Ga0061068_101191</name>
</gene>
<comment type="similarity">
    <text evidence="4 10">Belongs to the HAD-like hydrolase superfamily. CbbY/CbbZ/Gph/YieH family.</text>
</comment>
<dbReference type="InterPro" id="IPR041492">
    <property type="entry name" value="HAD_2"/>
</dbReference>
<dbReference type="Gene3D" id="1.10.150.240">
    <property type="entry name" value="Putative phosphatase, domain 2"/>
    <property type="match status" value="1"/>
</dbReference>
<dbReference type="InterPro" id="IPR037512">
    <property type="entry name" value="PGPase_prok"/>
</dbReference>
<dbReference type="InterPro" id="IPR036412">
    <property type="entry name" value="HAD-like_sf"/>
</dbReference>
<evidence type="ECO:0000256" key="2">
    <source>
        <dbReference type="ARBA" id="ARBA00001946"/>
    </source>
</evidence>
<dbReference type="UniPathway" id="UPA00865">
    <property type="reaction ID" value="UER00834"/>
</dbReference>
<evidence type="ECO:0000256" key="4">
    <source>
        <dbReference type="ARBA" id="ARBA00006171"/>
    </source>
</evidence>
<dbReference type="GO" id="GO:0046872">
    <property type="term" value="F:metal ion binding"/>
    <property type="evidence" value="ECO:0007669"/>
    <property type="project" value="UniProtKB-KW"/>
</dbReference>
<feature type="binding site" evidence="10">
    <location>
        <position position="175"/>
    </location>
    <ligand>
        <name>Mg(2+)</name>
        <dbReference type="ChEBI" id="CHEBI:18420"/>
    </ligand>
</feature>
<dbReference type="PANTHER" id="PTHR43434">
    <property type="entry name" value="PHOSPHOGLYCOLATE PHOSPHATASE"/>
    <property type="match status" value="1"/>
</dbReference>
<feature type="binding site" evidence="10">
    <location>
        <position position="14"/>
    </location>
    <ligand>
        <name>Mg(2+)</name>
        <dbReference type="ChEBI" id="CHEBI:18420"/>
    </ligand>
</feature>
<dbReference type="NCBIfam" id="TIGR01549">
    <property type="entry name" value="HAD-SF-IA-v1"/>
    <property type="match status" value="1"/>
</dbReference>
<reference evidence="12" key="1">
    <citation type="submission" date="2015-08" db="EMBL/GenBank/DDBJ databases">
        <authorList>
            <person name="Babu N.S."/>
            <person name="Beckwith C.J."/>
            <person name="Beseler K.G."/>
            <person name="Brison A."/>
            <person name="Carone J.V."/>
            <person name="Caskin T.P."/>
            <person name="Diamond M."/>
            <person name="Durham M.E."/>
            <person name="Foxe J.M."/>
            <person name="Go M."/>
            <person name="Henderson B.A."/>
            <person name="Jones I.B."/>
            <person name="McGettigan J.A."/>
            <person name="Micheletti S.J."/>
            <person name="Nasrallah M.E."/>
            <person name="Ortiz D."/>
            <person name="Piller C.R."/>
            <person name="Privatt S.R."/>
            <person name="Schneider S.L."/>
            <person name="Sharp S."/>
            <person name="Smith T.C."/>
            <person name="Stanton J.D."/>
            <person name="Ullery H.E."/>
            <person name="Wilson R.J."/>
            <person name="Serrano M.G."/>
            <person name="Buck G."/>
            <person name="Lee V."/>
            <person name="Wang Y."/>
            <person name="Carvalho R."/>
            <person name="Voegtly L."/>
            <person name="Shi R."/>
            <person name="Duckworth R."/>
            <person name="Johnson A."/>
            <person name="Loviza R."/>
            <person name="Walstead R."/>
            <person name="Shah Z."/>
            <person name="Kiflezghi M."/>
            <person name="Wade K."/>
            <person name="Ball S.L."/>
            <person name="Bradley K.W."/>
            <person name="Asai D.J."/>
            <person name="Bowman C.A."/>
            <person name="Russell D.A."/>
            <person name="Pope W.H."/>
            <person name="Jacobs-Sera D."/>
            <person name="Hendrix R.W."/>
            <person name="Hatfull G.F."/>
        </authorList>
    </citation>
    <scope>NUCLEOTIDE SEQUENCE [LARGE SCALE GENOMIC DNA]</scope>
    <source>
        <strain evidence="12">JCM 19170</strain>
    </source>
</reference>
<comment type="function">
    <text evidence="10">Specifically catalyzes the dephosphorylation of 2-phosphoglycolate. Is involved in the dissimilation of the intracellular 2-phosphoglycolate formed during the DNA repair of 3'-phosphoglycolate ends, a major class of DNA lesions induced by oxidative stress.</text>
</comment>
<dbReference type="Pfam" id="PF13419">
    <property type="entry name" value="HAD_2"/>
    <property type="match status" value="1"/>
</dbReference>
<dbReference type="GO" id="GO:0005975">
    <property type="term" value="P:carbohydrate metabolic process"/>
    <property type="evidence" value="ECO:0007669"/>
    <property type="project" value="InterPro"/>
</dbReference>
<evidence type="ECO:0000256" key="10">
    <source>
        <dbReference type="HAMAP-Rule" id="MF_00495"/>
    </source>
</evidence>
<evidence type="ECO:0000313" key="11">
    <source>
        <dbReference type="EMBL" id="CUB05046.1"/>
    </source>
</evidence>
<evidence type="ECO:0000256" key="9">
    <source>
        <dbReference type="ARBA" id="ARBA00023277"/>
    </source>
</evidence>
<evidence type="ECO:0000256" key="7">
    <source>
        <dbReference type="ARBA" id="ARBA00022801"/>
    </source>
</evidence>
<dbReference type="InterPro" id="IPR006439">
    <property type="entry name" value="HAD-SF_hydro_IA"/>
</dbReference>